<reference evidence="1 2" key="1">
    <citation type="submission" date="2018-01" db="EMBL/GenBank/DDBJ databases">
        <title>Whole genome sequencing of Histamine producing bacteria.</title>
        <authorList>
            <person name="Butler K."/>
        </authorList>
    </citation>
    <scope>NUCLEOTIDE SEQUENCE [LARGE SCALE GENOMIC DNA]</scope>
    <source>
        <strain evidence="1 2">FS-7.2</strain>
    </source>
</reference>
<proteinExistence type="predicted"/>
<comment type="caution">
    <text evidence="1">The sequence shown here is derived from an EMBL/GenBank/DDBJ whole genome shotgun (WGS) entry which is preliminary data.</text>
</comment>
<dbReference type="AlphaFoldDB" id="A0A2T3KBW9"/>
<dbReference type="RefSeq" id="WP_065173715.1">
    <property type="nucleotide sequence ID" value="NZ_JAUZMX010000002.1"/>
</dbReference>
<accession>A0A2T3KBW9</accession>
<dbReference type="EMBL" id="PYNF01000033">
    <property type="protein sequence ID" value="PSU92500.1"/>
    <property type="molecule type" value="Genomic_DNA"/>
</dbReference>
<name>A0A2T3KBW9_9GAMM</name>
<protein>
    <submittedName>
        <fullName evidence="1">Uncharacterized protein</fullName>
    </submittedName>
</protein>
<evidence type="ECO:0000313" key="1">
    <source>
        <dbReference type="EMBL" id="PSU92500.1"/>
    </source>
</evidence>
<sequence>MLVSFNLFKNNLQWHATLHQLNSDVLLRHILIQGDVDDINISFSYCEDLEKGIIKNNDNESIGCFQLITNK</sequence>
<gene>
    <name evidence="1" type="ORF">C9J27_22175</name>
</gene>
<dbReference type="Proteomes" id="UP000241426">
    <property type="component" value="Unassembled WGS sequence"/>
</dbReference>
<organism evidence="1 2">
    <name type="scientific">Photobacterium kishitanii</name>
    <dbReference type="NCBI Taxonomy" id="318456"/>
    <lineage>
        <taxon>Bacteria</taxon>
        <taxon>Pseudomonadati</taxon>
        <taxon>Pseudomonadota</taxon>
        <taxon>Gammaproteobacteria</taxon>
        <taxon>Vibrionales</taxon>
        <taxon>Vibrionaceae</taxon>
        <taxon>Photobacterium</taxon>
    </lineage>
</organism>
<evidence type="ECO:0000313" key="2">
    <source>
        <dbReference type="Proteomes" id="UP000241426"/>
    </source>
</evidence>